<dbReference type="InterPro" id="IPR005122">
    <property type="entry name" value="Uracil-DNA_glycosylase-like"/>
</dbReference>
<dbReference type="EMBL" id="JAVUPU010000013">
    <property type="protein sequence ID" value="MDT9600835.1"/>
    <property type="molecule type" value="Genomic_DNA"/>
</dbReference>
<organism evidence="2 3">
    <name type="scientific">Sphingosinicella rhizophila</name>
    <dbReference type="NCBI Taxonomy" id="3050082"/>
    <lineage>
        <taxon>Bacteria</taxon>
        <taxon>Pseudomonadati</taxon>
        <taxon>Pseudomonadota</taxon>
        <taxon>Alphaproteobacteria</taxon>
        <taxon>Sphingomonadales</taxon>
        <taxon>Sphingosinicellaceae</taxon>
        <taxon>Sphingosinicella</taxon>
    </lineage>
</organism>
<dbReference type="Gene3D" id="3.40.470.10">
    <property type="entry name" value="Uracil-DNA glycosylase-like domain"/>
    <property type="match status" value="1"/>
</dbReference>
<dbReference type="PANTHER" id="PTHR42160">
    <property type="entry name" value="URACIL-DNA GLYCOSYLASE SUPERFAMILY PROTEIN"/>
    <property type="match status" value="1"/>
</dbReference>
<proteinExistence type="predicted"/>
<sequence length="196" mass="22302">MTRFEALADKARGCRFCAHDLPLGPRPVFQVSPMARLLVASQAPGTKVHASGVPFSDLSGDRLREWMGLSPGLFYEHRLVAILPMGFCYPGRRKGGDAPPRRECADLWRRKLLEGMTEIRLTLLVGSYAQADILGQGRMFERVRAFREYLPDYFPLPHPSWRSHLWAQRNPWFEDEVLPALKQEVRRAIGGWADGN</sequence>
<dbReference type="SMART" id="SM00986">
    <property type="entry name" value="UDG"/>
    <property type="match status" value="1"/>
</dbReference>
<comment type="caution">
    <text evidence="2">The sequence shown here is derived from an EMBL/GenBank/DDBJ whole genome shotgun (WGS) entry which is preliminary data.</text>
</comment>
<evidence type="ECO:0000313" key="2">
    <source>
        <dbReference type="EMBL" id="MDT9600835.1"/>
    </source>
</evidence>
<dbReference type="PANTHER" id="PTHR42160:SF1">
    <property type="entry name" value="URACIL-DNA GLYCOSYLASE SUPERFAMILY PROTEIN"/>
    <property type="match status" value="1"/>
</dbReference>
<keyword evidence="3" id="KW-1185">Reference proteome</keyword>
<feature type="domain" description="Uracil-DNA glycosylase-like" evidence="1">
    <location>
        <begin position="28"/>
        <end position="182"/>
    </location>
</feature>
<protein>
    <submittedName>
        <fullName evidence="2">Uracil-DNA glycosylase family protein</fullName>
    </submittedName>
</protein>
<dbReference type="SUPFAM" id="SSF52141">
    <property type="entry name" value="Uracil-DNA glycosylase-like"/>
    <property type="match status" value="1"/>
</dbReference>
<gene>
    <name evidence="2" type="ORF">RQX22_17875</name>
</gene>
<dbReference type="CDD" id="cd10033">
    <property type="entry name" value="UDG_like"/>
    <property type="match status" value="1"/>
</dbReference>
<reference evidence="2 3" key="1">
    <citation type="submission" date="2023-05" db="EMBL/GenBank/DDBJ databases">
        <authorList>
            <person name="Guo Y."/>
        </authorList>
    </citation>
    <scope>NUCLEOTIDE SEQUENCE [LARGE SCALE GENOMIC DNA]</scope>
    <source>
        <strain evidence="2 3">GR2756</strain>
    </source>
</reference>
<evidence type="ECO:0000259" key="1">
    <source>
        <dbReference type="SMART" id="SM00986"/>
    </source>
</evidence>
<evidence type="ECO:0000313" key="3">
    <source>
        <dbReference type="Proteomes" id="UP001259572"/>
    </source>
</evidence>
<dbReference type="InterPro" id="IPR047124">
    <property type="entry name" value="HI_0220.2"/>
</dbReference>
<dbReference type="Proteomes" id="UP001259572">
    <property type="component" value="Unassembled WGS sequence"/>
</dbReference>
<dbReference type="InterPro" id="IPR036895">
    <property type="entry name" value="Uracil-DNA_glycosylase-like_sf"/>
</dbReference>
<name>A0ABU3QCZ5_9SPHN</name>
<dbReference type="RefSeq" id="WP_315728357.1">
    <property type="nucleotide sequence ID" value="NZ_JAVUPU010000013.1"/>
</dbReference>
<accession>A0ABU3QCZ5</accession>
<dbReference type="Pfam" id="PF03167">
    <property type="entry name" value="UDG"/>
    <property type="match status" value="1"/>
</dbReference>
<dbReference type="SMART" id="SM00987">
    <property type="entry name" value="UreE_C"/>
    <property type="match status" value="1"/>
</dbReference>